<evidence type="ECO:0000313" key="2">
    <source>
        <dbReference type="EMBL" id="CAH8360677.1"/>
    </source>
</evidence>
<dbReference type="EMBL" id="CAKOAT010291821">
    <property type="protein sequence ID" value="CAH8360677.1"/>
    <property type="molecule type" value="Genomic_DNA"/>
</dbReference>
<dbReference type="Proteomes" id="UP001642260">
    <property type="component" value="Unassembled WGS sequence"/>
</dbReference>
<comment type="caution">
    <text evidence="2">The sequence shown here is derived from an EMBL/GenBank/DDBJ whole genome shotgun (WGS) entry which is preliminary data.</text>
</comment>
<keyword evidence="3" id="KW-1185">Reference proteome</keyword>
<feature type="compositionally biased region" description="Acidic residues" evidence="1">
    <location>
        <begin position="57"/>
        <end position="68"/>
    </location>
</feature>
<organism evidence="2 3">
    <name type="scientific">Eruca vesicaria subsp. sativa</name>
    <name type="common">Garden rocket</name>
    <name type="synonym">Eruca sativa</name>
    <dbReference type="NCBI Taxonomy" id="29727"/>
    <lineage>
        <taxon>Eukaryota</taxon>
        <taxon>Viridiplantae</taxon>
        <taxon>Streptophyta</taxon>
        <taxon>Embryophyta</taxon>
        <taxon>Tracheophyta</taxon>
        <taxon>Spermatophyta</taxon>
        <taxon>Magnoliopsida</taxon>
        <taxon>eudicotyledons</taxon>
        <taxon>Gunneridae</taxon>
        <taxon>Pentapetalae</taxon>
        <taxon>rosids</taxon>
        <taxon>malvids</taxon>
        <taxon>Brassicales</taxon>
        <taxon>Brassicaceae</taxon>
        <taxon>Brassiceae</taxon>
        <taxon>Eruca</taxon>
    </lineage>
</organism>
<name>A0ABC8KQ70_ERUVS</name>
<feature type="compositionally biased region" description="Acidic residues" evidence="1">
    <location>
        <begin position="32"/>
        <end position="48"/>
    </location>
</feature>
<dbReference type="AlphaFoldDB" id="A0ABC8KQ70"/>
<feature type="region of interest" description="Disordered" evidence="1">
    <location>
        <begin position="24"/>
        <end position="68"/>
    </location>
</feature>
<sequence>MGSPTKGVQNLTSDGMELEGVVFNERGGEKEIESEEEFENLTDEEEENKDVVGAKETEEDNLGTDTAEELEVMVADAAKKGGVRKPIVSTTVGGPMTKKFAQVLLSPRKRQQLKPIGSRKGGGSKPGEMRNGVITKPNLK</sequence>
<feature type="region of interest" description="Disordered" evidence="1">
    <location>
        <begin position="104"/>
        <end position="140"/>
    </location>
</feature>
<evidence type="ECO:0000256" key="1">
    <source>
        <dbReference type="SAM" id="MobiDB-lite"/>
    </source>
</evidence>
<gene>
    <name evidence="2" type="ORF">ERUC_LOCUS26433</name>
</gene>
<accession>A0ABC8KQ70</accession>
<evidence type="ECO:0000313" key="3">
    <source>
        <dbReference type="Proteomes" id="UP001642260"/>
    </source>
</evidence>
<protein>
    <submittedName>
        <fullName evidence="2">Uncharacterized protein</fullName>
    </submittedName>
</protein>
<proteinExistence type="predicted"/>
<reference evidence="2 3" key="1">
    <citation type="submission" date="2022-03" db="EMBL/GenBank/DDBJ databases">
        <authorList>
            <person name="Macdonald S."/>
            <person name="Ahmed S."/>
            <person name="Newling K."/>
        </authorList>
    </citation>
    <scope>NUCLEOTIDE SEQUENCE [LARGE SCALE GENOMIC DNA]</scope>
</reference>